<evidence type="ECO:0000313" key="1">
    <source>
        <dbReference type="EMBL" id="JAE37146.1"/>
    </source>
</evidence>
<organism evidence="1">
    <name type="scientific">Arundo donax</name>
    <name type="common">Giant reed</name>
    <name type="synonym">Donax arundinaceus</name>
    <dbReference type="NCBI Taxonomy" id="35708"/>
    <lineage>
        <taxon>Eukaryota</taxon>
        <taxon>Viridiplantae</taxon>
        <taxon>Streptophyta</taxon>
        <taxon>Embryophyta</taxon>
        <taxon>Tracheophyta</taxon>
        <taxon>Spermatophyta</taxon>
        <taxon>Magnoliopsida</taxon>
        <taxon>Liliopsida</taxon>
        <taxon>Poales</taxon>
        <taxon>Poaceae</taxon>
        <taxon>PACMAD clade</taxon>
        <taxon>Arundinoideae</taxon>
        <taxon>Arundineae</taxon>
        <taxon>Arundo</taxon>
    </lineage>
</organism>
<accession>A0A0A9HQK1</accession>
<reference evidence="1" key="2">
    <citation type="journal article" date="2015" name="Data Brief">
        <title>Shoot transcriptome of the giant reed, Arundo donax.</title>
        <authorList>
            <person name="Barrero R.A."/>
            <person name="Guerrero F.D."/>
            <person name="Moolhuijzen P."/>
            <person name="Goolsby J.A."/>
            <person name="Tidwell J."/>
            <person name="Bellgard S.E."/>
            <person name="Bellgard M.I."/>
        </authorList>
    </citation>
    <scope>NUCLEOTIDE SEQUENCE</scope>
    <source>
        <tissue evidence="1">Shoot tissue taken approximately 20 cm above the soil surface</tissue>
    </source>
</reference>
<dbReference type="EMBL" id="GBRH01160750">
    <property type="protein sequence ID" value="JAE37146.1"/>
    <property type="molecule type" value="Transcribed_RNA"/>
</dbReference>
<protein>
    <submittedName>
        <fullName evidence="1">Uncharacterized protein</fullName>
    </submittedName>
</protein>
<dbReference type="AlphaFoldDB" id="A0A0A9HQK1"/>
<reference evidence="1" key="1">
    <citation type="submission" date="2014-09" db="EMBL/GenBank/DDBJ databases">
        <authorList>
            <person name="Magalhaes I.L.F."/>
            <person name="Oliveira U."/>
            <person name="Santos F.R."/>
            <person name="Vidigal T.H.D.A."/>
            <person name="Brescovit A.D."/>
            <person name="Santos A.J."/>
        </authorList>
    </citation>
    <scope>NUCLEOTIDE SEQUENCE</scope>
    <source>
        <tissue evidence="1">Shoot tissue taken approximately 20 cm above the soil surface</tissue>
    </source>
</reference>
<name>A0A0A9HQK1_ARUDO</name>
<proteinExistence type="predicted"/>
<sequence length="27" mass="3034">MPNISSHPVQKASVGHKLLHFHVQLEV</sequence>